<dbReference type="GO" id="GO:0005525">
    <property type="term" value="F:GTP binding"/>
    <property type="evidence" value="ECO:0007669"/>
    <property type="project" value="UniProtKB-KW"/>
</dbReference>
<dbReference type="CDD" id="cd02213">
    <property type="entry name" value="cupin_PMI_typeII_C"/>
    <property type="match status" value="1"/>
</dbReference>
<dbReference type="InterPro" id="IPR054566">
    <property type="entry name" value="ManC/GMP-like_b-helix"/>
</dbReference>
<dbReference type="InterPro" id="IPR029044">
    <property type="entry name" value="Nucleotide-diphossugar_trans"/>
</dbReference>
<dbReference type="InterPro" id="IPR006375">
    <property type="entry name" value="Man1P_GuaTrfase/Man6P_Isoase"/>
</dbReference>
<evidence type="ECO:0000259" key="11">
    <source>
        <dbReference type="Pfam" id="PF22640"/>
    </source>
</evidence>
<gene>
    <name evidence="12" type="ORF">CYD53_105198</name>
</gene>
<evidence type="ECO:0000256" key="4">
    <source>
        <dbReference type="ARBA" id="ARBA00022695"/>
    </source>
</evidence>
<evidence type="ECO:0000256" key="3">
    <source>
        <dbReference type="ARBA" id="ARBA00022679"/>
    </source>
</evidence>
<keyword evidence="12" id="KW-0413">Isomerase</keyword>
<organism evidence="12 13">
    <name type="scientific">Bosea psychrotolerans</name>
    <dbReference type="NCBI Taxonomy" id="1871628"/>
    <lineage>
        <taxon>Bacteria</taxon>
        <taxon>Pseudomonadati</taxon>
        <taxon>Pseudomonadota</taxon>
        <taxon>Alphaproteobacteria</taxon>
        <taxon>Hyphomicrobiales</taxon>
        <taxon>Boseaceae</taxon>
        <taxon>Bosea</taxon>
    </lineage>
</organism>
<dbReference type="PANTHER" id="PTHR46390:SF1">
    <property type="entry name" value="MANNOSE-1-PHOSPHATE GUANYLYLTRANSFERASE"/>
    <property type="match status" value="1"/>
</dbReference>
<name>A0A2S4MCQ5_9HYPH</name>
<keyword evidence="6" id="KW-0342">GTP-binding</keyword>
<dbReference type="GO" id="GO:0004475">
    <property type="term" value="F:mannose-1-phosphate guanylyltransferase (GTP) activity"/>
    <property type="evidence" value="ECO:0007669"/>
    <property type="project" value="UniProtKB-EC"/>
</dbReference>
<evidence type="ECO:0000256" key="2">
    <source>
        <dbReference type="ARBA" id="ARBA00012387"/>
    </source>
</evidence>
<dbReference type="FunFam" id="2.60.120.10:FF:000032">
    <property type="entry name" value="Mannose-1-phosphate guanylyltransferase/mannose-6-phosphate isomerase"/>
    <property type="match status" value="1"/>
</dbReference>
<feature type="domain" description="Nucleotidyl transferase" evidence="9">
    <location>
        <begin position="28"/>
        <end position="305"/>
    </location>
</feature>
<comment type="similarity">
    <text evidence="1 8">Belongs to the mannose-6-phosphate isomerase type 2 family.</text>
</comment>
<dbReference type="AlphaFoldDB" id="A0A2S4MCQ5"/>
<accession>A0A2S4MCQ5</accession>
<proteinExistence type="inferred from homology"/>
<comment type="catalytic activity">
    <reaction evidence="7">
        <text>alpha-D-mannose 1-phosphate + GTP + H(+) = GDP-alpha-D-mannose + diphosphate</text>
        <dbReference type="Rhea" id="RHEA:15229"/>
        <dbReference type="ChEBI" id="CHEBI:15378"/>
        <dbReference type="ChEBI" id="CHEBI:33019"/>
        <dbReference type="ChEBI" id="CHEBI:37565"/>
        <dbReference type="ChEBI" id="CHEBI:57527"/>
        <dbReference type="ChEBI" id="CHEBI:58409"/>
        <dbReference type="EC" id="2.7.7.13"/>
    </reaction>
</comment>
<dbReference type="RefSeq" id="WP_342751694.1">
    <property type="nucleotide sequence ID" value="NZ_PQFZ01000005.1"/>
</dbReference>
<evidence type="ECO:0000259" key="9">
    <source>
        <dbReference type="Pfam" id="PF00483"/>
    </source>
</evidence>
<sequence length="489" mass="53431">MKLAPPTQASIVPAAPSTVVNIADTIVPIVLCGGAGSRLWPASREAFPKQFISLLGEESLFQQTLGRIRHPLFRAPVIVTHDDFRFLVLSQMKQVGMAGEILLEPARRDSGPAIAAAVSFVQKRDPHALLLVLASDHLIGDLTAFRAAVETAAAAATQGRIVTFGIVPDKPATGYGYIRPEPGSEGARKVMSFVEKPDAATAARYLDEGYLWNSGMFVFRADSFMTALAKHEPAMASAAIAAVAEAREDIGFHRLDAERFGAAPRQSIDYAVMERTELASVVPASFGWSDVGSWSSVWEASARDETGNAGGENVEFVDSRNCYVQSSGPLTVLVGIEDAVVIVENDAVMVTKRDRAEEVKSAFERLKAGGHPAVVSSRRVYRPWGYYQTLDLGARFQVKRIVVDPGQKLSLQSHHHRAEHWVVVRGIAEVTRDDETILVHENESIYLPIGCVHRMANPGKILLEIIEVQSGSYLGEDDIVRYEDIYRRV</sequence>
<dbReference type="InterPro" id="IPR051161">
    <property type="entry name" value="Mannose-6P_isomerase_type2"/>
</dbReference>
<dbReference type="Gene3D" id="3.90.550.10">
    <property type="entry name" value="Spore Coat Polysaccharide Biosynthesis Protein SpsA, Chain A"/>
    <property type="match status" value="1"/>
</dbReference>
<evidence type="ECO:0000256" key="7">
    <source>
        <dbReference type="ARBA" id="ARBA00047343"/>
    </source>
</evidence>
<dbReference type="FunFam" id="3.90.550.10:FF:000046">
    <property type="entry name" value="Mannose-1-phosphate guanylyltransferase (GDP)"/>
    <property type="match status" value="1"/>
</dbReference>
<evidence type="ECO:0000256" key="5">
    <source>
        <dbReference type="ARBA" id="ARBA00022741"/>
    </source>
</evidence>
<dbReference type="SUPFAM" id="SSF51182">
    <property type="entry name" value="RmlC-like cupins"/>
    <property type="match status" value="1"/>
</dbReference>
<dbReference type="NCBIfam" id="TIGR01479">
    <property type="entry name" value="GMP_PMI"/>
    <property type="match status" value="1"/>
</dbReference>
<dbReference type="InterPro" id="IPR001538">
    <property type="entry name" value="Man6P_isomerase-2_C"/>
</dbReference>
<dbReference type="Pfam" id="PF22640">
    <property type="entry name" value="ManC_GMP_beta-helix"/>
    <property type="match status" value="1"/>
</dbReference>
<protein>
    <recommendedName>
        <fullName evidence="2">mannose-1-phosphate guanylyltransferase</fullName>
        <ecNumber evidence="2">2.7.7.13</ecNumber>
    </recommendedName>
</protein>
<dbReference type="PANTHER" id="PTHR46390">
    <property type="entry name" value="MANNOSE-1-PHOSPHATE GUANYLYLTRANSFERASE"/>
    <property type="match status" value="1"/>
</dbReference>
<feature type="domain" description="MannoseP isomerase/GMP-like beta-helix" evidence="11">
    <location>
        <begin position="316"/>
        <end position="366"/>
    </location>
</feature>
<keyword evidence="13" id="KW-1185">Reference proteome</keyword>
<dbReference type="GO" id="GO:0009298">
    <property type="term" value="P:GDP-mannose biosynthetic process"/>
    <property type="evidence" value="ECO:0007669"/>
    <property type="project" value="TreeGrafter"/>
</dbReference>
<feature type="domain" description="Mannose-6-phosphate isomerase type II C-terminal" evidence="10">
    <location>
        <begin position="377"/>
        <end position="484"/>
    </location>
</feature>
<dbReference type="EC" id="2.7.7.13" evidence="2"/>
<dbReference type="GO" id="GO:0000271">
    <property type="term" value="P:polysaccharide biosynthetic process"/>
    <property type="evidence" value="ECO:0007669"/>
    <property type="project" value="InterPro"/>
</dbReference>
<dbReference type="SUPFAM" id="SSF53448">
    <property type="entry name" value="Nucleotide-diphospho-sugar transferases"/>
    <property type="match status" value="1"/>
</dbReference>
<keyword evidence="5" id="KW-0547">Nucleotide-binding</keyword>
<keyword evidence="4 12" id="KW-0548">Nucleotidyltransferase</keyword>
<dbReference type="GO" id="GO:0016853">
    <property type="term" value="F:isomerase activity"/>
    <property type="evidence" value="ECO:0007669"/>
    <property type="project" value="UniProtKB-KW"/>
</dbReference>
<dbReference type="Pfam" id="PF01050">
    <property type="entry name" value="MannoseP_isomer"/>
    <property type="match status" value="1"/>
</dbReference>
<dbReference type="Pfam" id="PF00483">
    <property type="entry name" value="NTP_transferase"/>
    <property type="match status" value="1"/>
</dbReference>
<dbReference type="InterPro" id="IPR011051">
    <property type="entry name" value="RmlC_Cupin_sf"/>
</dbReference>
<evidence type="ECO:0000256" key="6">
    <source>
        <dbReference type="ARBA" id="ARBA00023134"/>
    </source>
</evidence>
<dbReference type="InterPro" id="IPR049577">
    <property type="entry name" value="GMPP_N"/>
</dbReference>
<evidence type="ECO:0000256" key="1">
    <source>
        <dbReference type="ARBA" id="ARBA00006115"/>
    </source>
</evidence>
<dbReference type="EMBL" id="PQFZ01000005">
    <property type="protein sequence ID" value="POR52533.1"/>
    <property type="molecule type" value="Genomic_DNA"/>
</dbReference>
<dbReference type="Proteomes" id="UP000236919">
    <property type="component" value="Unassembled WGS sequence"/>
</dbReference>
<evidence type="ECO:0000259" key="10">
    <source>
        <dbReference type="Pfam" id="PF01050"/>
    </source>
</evidence>
<dbReference type="Gene3D" id="2.60.120.10">
    <property type="entry name" value="Jelly Rolls"/>
    <property type="match status" value="1"/>
</dbReference>
<evidence type="ECO:0000313" key="13">
    <source>
        <dbReference type="Proteomes" id="UP000236919"/>
    </source>
</evidence>
<dbReference type="CDD" id="cd02509">
    <property type="entry name" value="GDP-M1P_Guanylyltransferase"/>
    <property type="match status" value="1"/>
</dbReference>
<dbReference type="InterPro" id="IPR005835">
    <property type="entry name" value="NTP_transferase_dom"/>
</dbReference>
<reference evidence="12 13" key="1">
    <citation type="submission" date="2018-01" db="EMBL/GenBank/DDBJ databases">
        <title>Genomic Encyclopedia of Type Strains, Phase III (KMG-III): the genomes of soil and plant-associated and newly described type strains.</title>
        <authorList>
            <person name="Whitman W."/>
        </authorList>
    </citation>
    <scope>NUCLEOTIDE SEQUENCE [LARGE SCALE GENOMIC DNA]</scope>
    <source>
        <strain evidence="12 13">1131</strain>
    </source>
</reference>
<keyword evidence="3 12" id="KW-0808">Transferase</keyword>
<evidence type="ECO:0000256" key="8">
    <source>
        <dbReference type="RuleBase" id="RU004190"/>
    </source>
</evidence>
<comment type="caution">
    <text evidence="12">The sequence shown here is derived from an EMBL/GenBank/DDBJ whole genome shotgun (WGS) entry which is preliminary data.</text>
</comment>
<dbReference type="InterPro" id="IPR014710">
    <property type="entry name" value="RmlC-like_jellyroll"/>
</dbReference>
<evidence type="ECO:0000313" key="12">
    <source>
        <dbReference type="EMBL" id="POR52533.1"/>
    </source>
</evidence>